<evidence type="ECO:0000313" key="9">
    <source>
        <dbReference type="EMBL" id="PDP44058.1"/>
    </source>
</evidence>
<evidence type="ECO:0000256" key="4">
    <source>
        <dbReference type="ARBA" id="ARBA00022748"/>
    </source>
</evidence>
<dbReference type="AlphaFoldDB" id="A0A1D3ULA6"/>
<accession>A0A1D3ULA6</accession>
<dbReference type="PANTHER" id="PTHR32234">
    <property type="entry name" value="THIOL:DISULFIDE INTERCHANGE PROTEIN DSBD"/>
    <property type="match status" value="1"/>
</dbReference>
<feature type="transmembrane region" description="Helical" evidence="7">
    <location>
        <begin position="469"/>
        <end position="486"/>
    </location>
</feature>
<dbReference type="InterPro" id="IPR013766">
    <property type="entry name" value="Thioredoxin_domain"/>
</dbReference>
<dbReference type="InterPro" id="IPR036929">
    <property type="entry name" value="DsbDN_sf"/>
</dbReference>
<dbReference type="InterPro" id="IPR036249">
    <property type="entry name" value="Thioredoxin-like_sf"/>
</dbReference>
<dbReference type="GO" id="GO:0017004">
    <property type="term" value="P:cytochrome complex assembly"/>
    <property type="evidence" value="ECO:0007669"/>
    <property type="project" value="UniProtKB-KW"/>
</dbReference>
<protein>
    <submittedName>
        <fullName evidence="9 10">Thiol:disulfide interchange protein</fullName>
        <ecNumber evidence="10">1.8.1.8</ecNumber>
    </submittedName>
</protein>
<evidence type="ECO:0000313" key="10">
    <source>
        <dbReference type="EMBL" id="SCQ20873.1"/>
    </source>
</evidence>
<evidence type="ECO:0000256" key="3">
    <source>
        <dbReference type="ARBA" id="ARBA00022692"/>
    </source>
</evidence>
<dbReference type="EMBL" id="FMMM01000048">
    <property type="protein sequence ID" value="SCQ20873.1"/>
    <property type="molecule type" value="Genomic_DNA"/>
</dbReference>
<feature type="transmembrane region" description="Helical" evidence="7">
    <location>
        <begin position="283"/>
        <end position="305"/>
    </location>
</feature>
<keyword evidence="10" id="KW-0560">Oxidoreductase</keyword>
<feature type="transmembrane region" description="Helical" evidence="7">
    <location>
        <begin position="498"/>
        <end position="522"/>
    </location>
</feature>
<feature type="transmembrane region" description="Helical" evidence="7">
    <location>
        <begin position="238"/>
        <end position="262"/>
    </location>
</feature>
<reference evidence="10 11" key="1">
    <citation type="submission" date="2016-09" db="EMBL/GenBank/DDBJ databases">
        <authorList>
            <person name="Capua I."/>
            <person name="De Benedictis P."/>
            <person name="Joannis T."/>
            <person name="Lombin L.H."/>
            <person name="Cattoli G."/>
        </authorList>
    </citation>
    <scope>NUCLEOTIDE SEQUENCE [LARGE SCALE GENOMIC DNA]</scope>
    <source>
        <strain evidence="10 11">UB20</strain>
    </source>
</reference>
<dbReference type="Proteomes" id="UP000219259">
    <property type="component" value="Unassembled WGS sequence"/>
</dbReference>
<dbReference type="GO" id="GO:0005886">
    <property type="term" value="C:plasma membrane"/>
    <property type="evidence" value="ECO:0007669"/>
    <property type="project" value="UniProtKB-SubCell"/>
</dbReference>
<dbReference type="PANTHER" id="PTHR32234:SF0">
    <property type="entry name" value="THIOL:DISULFIDE INTERCHANGE PROTEIN DSBD"/>
    <property type="match status" value="1"/>
</dbReference>
<dbReference type="PROSITE" id="PS51352">
    <property type="entry name" value="THIOREDOXIN_2"/>
    <property type="match status" value="1"/>
</dbReference>
<feature type="transmembrane region" description="Helical" evidence="7">
    <location>
        <begin position="431"/>
        <end position="449"/>
    </location>
</feature>
<dbReference type="Gene3D" id="2.60.40.1250">
    <property type="entry name" value="Thiol:disulfide interchange protein DsbD, N-terminal domain"/>
    <property type="match status" value="1"/>
</dbReference>
<feature type="domain" description="Thioredoxin" evidence="8">
    <location>
        <begin position="520"/>
        <end position="678"/>
    </location>
</feature>
<dbReference type="GO" id="GO:0047134">
    <property type="term" value="F:protein-disulfide reductase [NAD(P)H] activity"/>
    <property type="evidence" value="ECO:0007669"/>
    <property type="project" value="UniProtKB-EC"/>
</dbReference>
<comment type="subcellular location">
    <subcellularLocation>
        <location evidence="1">Cell membrane</location>
        <topology evidence="1">Multi-pass membrane protein</topology>
    </subcellularLocation>
</comment>
<name>A0A1D3ULA6_TANFO</name>
<dbReference type="InterPro" id="IPR028250">
    <property type="entry name" value="DsbDN"/>
</dbReference>
<dbReference type="Pfam" id="PF02683">
    <property type="entry name" value="DsbD_TM"/>
    <property type="match status" value="1"/>
</dbReference>
<proteinExistence type="predicted"/>
<keyword evidence="5 7" id="KW-1133">Transmembrane helix</keyword>
<evidence type="ECO:0000256" key="7">
    <source>
        <dbReference type="SAM" id="Phobius"/>
    </source>
</evidence>
<sequence>MKKKFVYLLELWVMVVAVQAQILTPVKWKIQLEDSEFAEKTVTFTATADRGWHIYDMNLPKGGPISTSITYETLRGAELLGKPVPSMAPSVVHDEQAYPGLELRWYSGTVTFTQKIKVTDPKAFKMVGEVEYMACNDESCLPPETESFTFDYRHVKKTAQAAEATPSDTVVSEELADGTQVDGEGAMQALELTPAMRNATRTATPDGVLTLRQELWTPVINDLKSFGDATVSATDTSWLYILLAGFVGGLIALLTPCVWPMIPMTVSFFLKRNKSRRKAIHDALIYGVSIIVIYLTMGLLITGVFGASALNDLSTNAVFNIIFFLLLVLFAVSFFGAFELVLPASWTNKMDSKADSTSGILSIFFMAFTLALVSFSCTGPIIGTLLVEAASQGTSIAPAIGMFGFALALAIPFALFAVFPNLLQNMPKSGGWLNSVKVVLGFLELALALKFLSVADLAYGWRILDREVFLVLWIVIFVLLGIYLLGKLKLKHDSDLPYLSVPRLFMAIVSLAFAVYMVPGLWGAPLKAISAFAPPLYTQDFNLYEDEVHAVYDDYEAGMAYAALANKPVLIDFSGYGCVNCRKMEAAVWTDPAVKKLIDEKFVLITLIVDDKTKLPAPIVIEESGKERKLKTIGDKWSYLQRHKFGANAQPFYVILDNEGKPLSPSYAFDEEVAKYVGFLENGLRHYQQKGK</sequence>
<dbReference type="EMBL" id="NSLJ01000010">
    <property type="protein sequence ID" value="PDP44058.1"/>
    <property type="molecule type" value="Genomic_DNA"/>
</dbReference>
<evidence type="ECO:0000256" key="1">
    <source>
        <dbReference type="ARBA" id="ARBA00004651"/>
    </source>
</evidence>
<feature type="transmembrane region" description="Helical" evidence="7">
    <location>
        <begin position="317"/>
        <end position="342"/>
    </location>
</feature>
<dbReference type="OrthoDB" id="9811036at2"/>
<organism evidence="10 11">
    <name type="scientific">Tannerella forsythia</name>
    <name type="common">Bacteroides forsythus</name>
    <dbReference type="NCBI Taxonomy" id="28112"/>
    <lineage>
        <taxon>Bacteria</taxon>
        <taxon>Pseudomonadati</taxon>
        <taxon>Bacteroidota</taxon>
        <taxon>Bacteroidia</taxon>
        <taxon>Bacteroidales</taxon>
        <taxon>Tannerellaceae</taxon>
        <taxon>Tannerella</taxon>
    </lineage>
</organism>
<evidence type="ECO:0000256" key="2">
    <source>
        <dbReference type="ARBA" id="ARBA00022475"/>
    </source>
</evidence>
<evidence type="ECO:0000313" key="11">
    <source>
        <dbReference type="Proteomes" id="UP000182057"/>
    </source>
</evidence>
<reference evidence="9 12" key="2">
    <citation type="submission" date="2017-09" db="EMBL/GenBank/DDBJ databases">
        <title>Phase variable restriction modification systems are present in the genome sequences of periodontal pathogens Prevotella intermedia, Tannerella forsythia and Porphyromonas gingivalis.</title>
        <authorList>
            <person name="Haigh R.D."/>
            <person name="Crawford L."/>
            <person name="Ralph J."/>
            <person name="Wanford J."/>
            <person name="Vartoukian S.R."/>
            <person name="Hijazib K."/>
            <person name="Wade W."/>
            <person name="Oggioni M.R."/>
        </authorList>
    </citation>
    <scope>NUCLEOTIDE SEQUENCE [LARGE SCALE GENOMIC DNA]</scope>
    <source>
        <strain evidence="9 12">WW11663</strain>
    </source>
</reference>
<dbReference type="EC" id="1.8.1.8" evidence="10"/>
<keyword evidence="6 7" id="KW-0472">Membrane</keyword>
<evidence type="ECO:0000313" key="12">
    <source>
        <dbReference type="Proteomes" id="UP000219259"/>
    </source>
</evidence>
<dbReference type="InterPro" id="IPR003834">
    <property type="entry name" value="Cyt_c_assmbl_TM_dom"/>
</dbReference>
<feature type="transmembrane region" description="Helical" evidence="7">
    <location>
        <begin position="363"/>
        <end position="387"/>
    </location>
</feature>
<gene>
    <name evidence="10" type="primary">dsbD</name>
    <name evidence="9" type="ORF">CLI86_05115</name>
    <name evidence="10" type="ORF">TFUB20_01172</name>
</gene>
<dbReference type="Gene3D" id="3.40.30.10">
    <property type="entry name" value="Glutaredoxin"/>
    <property type="match status" value="1"/>
</dbReference>
<dbReference type="GO" id="GO:0045454">
    <property type="term" value="P:cell redox homeostasis"/>
    <property type="evidence" value="ECO:0007669"/>
    <property type="project" value="TreeGrafter"/>
</dbReference>
<evidence type="ECO:0000256" key="6">
    <source>
        <dbReference type="ARBA" id="ARBA00023136"/>
    </source>
</evidence>
<dbReference type="Pfam" id="PF11412">
    <property type="entry name" value="DsbD_N"/>
    <property type="match status" value="1"/>
</dbReference>
<evidence type="ECO:0000259" key="8">
    <source>
        <dbReference type="PROSITE" id="PS51352"/>
    </source>
</evidence>
<keyword evidence="3 7" id="KW-0812">Transmembrane</keyword>
<dbReference type="Proteomes" id="UP000182057">
    <property type="component" value="Unassembled WGS sequence"/>
</dbReference>
<dbReference type="SUPFAM" id="SSF52833">
    <property type="entry name" value="Thioredoxin-like"/>
    <property type="match status" value="1"/>
</dbReference>
<keyword evidence="4" id="KW-0201">Cytochrome c-type biogenesis</keyword>
<dbReference type="Pfam" id="PF13899">
    <property type="entry name" value="Thioredoxin_7"/>
    <property type="match status" value="1"/>
</dbReference>
<feature type="transmembrane region" description="Helical" evidence="7">
    <location>
        <begin position="399"/>
        <end position="419"/>
    </location>
</feature>
<dbReference type="RefSeq" id="WP_046825771.1">
    <property type="nucleotide sequence ID" value="NZ_CALHNL010000086.1"/>
</dbReference>
<keyword evidence="2" id="KW-1003">Cell membrane</keyword>
<evidence type="ECO:0000256" key="5">
    <source>
        <dbReference type="ARBA" id="ARBA00022989"/>
    </source>
</evidence>